<comment type="caution">
    <text evidence="10">The sequence shown here is derived from an EMBL/GenBank/DDBJ whole genome shotgun (WGS) entry which is preliminary data.</text>
</comment>
<dbReference type="InterPro" id="IPR002864">
    <property type="entry name" value="Acyl-ACP_thioesterase_NHD"/>
</dbReference>
<evidence type="ECO:0000259" key="9">
    <source>
        <dbReference type="Pfam" id="PF20791"/>
    </source>
</evidence>
<evidence type="ECO:0000256" key="2">
    <source>
        <dbReference type="ARBA" id="ARBA00022516"/>
    </source>
</evidence>
<dbReference type="InterPro" id="IPR029069">
    <property type="entry name" value="HotDog_dom_sf"/>
</dbReference>
<evidence type="ECO:0000256" key="6">
    <source>
        <dbReference type="ARBA" id="ARBA00023098"/>
    </source>
</evidence>
<dbReference type="Gene3D" id="3.10.129.10">
    <property type="entry name" value="Hotdog Thioesterase"/>
    <property type="match status" value="1"/>
</dbReference>
<evidence type="ECO:0000256" key="7">
    <source>
        <dbReference type="ARBA" id="ARBA00023160"/>
    </source>
</evidence>
<protein>
    <submittedName>
        <fullName evidence="10">Thioesterase</fullName>
    </submittedName>
</protein>
<dbReference type="EMBL" id="JAOQJV010000005">
    <property type="protein sequence ID" value="MCU6699779.1"/>
    <property type="molecule type" value="Genomic_DNA"/>
</dbReference>
<dbReference type="InterPro" id="IPR045023">
    <property type="entry name" value="FATA/B"/>
</dbReference>
<dbReference type="Pfam" id="PF01643">
    <property type="entry name" value="Acyl-ACP_TE"/>
    <property type="match status" value="1"/>
</dbReference>
<proteinExistence type="inferred from homology"/>
<keyword evidence="6" id="KW-0443">Lipid metabolism</keyword>
<evidence type="ECO:0000256" key="5">
    <source>
        <dbReference type="ARBA" id="ARBA00022946"/>
    </source>
</evidence>
<name>A0ABT2S5B0_9FIRM</name>
<keyword evidence="11" id="KW-1185">Reference proteome</keyword>
<evidence type="ECO:0000313" key="10">
    <source>
        <dbReference type="EMBL" id="MCU6699779.1"/>
    </source>
</evidence>
<evidence type="ECO:0000313" key="11">
    <source>
        <dbReference type="Proteomes" id="UP001207605"/>
    </source>
</evidence>
<dbReference type="PANTHER" id="PTHR31727:SF6">
    <property type="entry name" value="OLEOYL-ACYL CARRIER PROTEIN THIOESTERASE 1, CHLOROPLASTIC"/>
    <property type="match status" value="1"/>
</dbReference>
<evidence type="ECO:0000256" key="3">
    <source>
        <dbReference type="ARBA" id="ARBA00022801"/>
    </source>
</evidence>
<accession>A0ABT2S5B0</accession>
<dbReference type="SUPFAM" id="SSF54637">
    <property type="entry name" value="Thioesterase/thiol ester dehydrase-isomerase"/>
    <property type="match status" value="2"/>
</dbReference>
<reference evidence="10 11" key="1">
    <citation type="journal article" date="2021" name="ISME Commun">
        <title>Automated analysis of genomic sequences facilitates high-throughput and comprehensive description of bacteria.</title>
        <authorList>
            <person name="Hitch T.C.A."/>
        </authorList>
    </citation>
    <scope>NUCLEOTIDE SEQUENCE [LARGE SCALE GENOMIC DNA]</scope>
    <source>
        <strain evidence="10 11">Sanger_02</strain>
    </source>
</reference>
<feature type="domain" description="Acyl-ACP thioesterase-like C-terminal" evidence="9">
    <location>
        <begin position="179"/>
        <end position="231"/>
    </location>
</feature>
<feature type="domain" description="Acyl-ACP thioesterase N-terminal hotdog" evidence="8">
    <location>
        <begin position="32"/>
        <end position="145"/>
    </location>
</feature>
<comment type="similarity">
    <text evidence="1">Belongs to the acyl-ACP thioesterase family.</text>
</comment>
<dbReference type="InterPro" id="IPR049427">
    <property type="entry name" value="Acyl-ACP_TE_C"/>
</dbReference>
<organism evidence="10 11">
    <name type="scientific">Dorea ammoniilytica</name>
    <dbReference type="NCBI Taxonomy" id="2981788"/>
    <lineage>
        <taxon>Bacteria</taxon>
        <taxon>Bacillati</taxon>
        <taxon>Bacillota</taxon>
        <taxon>Clostridia</taxon>
        <taxon>Lachnospirales</taxon>
        <taxon>Lachnospiraceae</taxon>
        <taxon>Dorea</taxon>
    </lineage>
</organism>
<keyword evidence="7" id="KW-0275">Fatty acid biosynthesis</keyword>
<keyword evidence="2" id="KW-0444">Lipid biosynthesis</keyword>
<keyword evidence="3" id="KW-0378">Hydrolase</keyword>
<dbReference type="Proteomes" id="UP001207605">
    <property type="component" value="Unassembled WGS sequence"/>
</dbReference>
<dbReference type="Pfam" id="PF20791">
    <property type="entry name" value="Acyl-ACP_TE_C"/>
    <property type="match status" value="1"/>
</dbReference>
<keyword evidence="5" id="KW-0809">Transit peptide</keyword>
<evidence type="ECO:0000259" key="8">
    <source>
        <dbReference type="Pfam" id="PF01643"/>
    </source>
</evidence>
<evidence type="ECO:0000256" key="4">
    <source>
        <dbReference type="ARBA" id="ARBA00022832"/>
    </source>
</evidence>
<dbReference type="PANTHER" id="PTHR31727">
    <property type="entry name" value="OLEOYL-ACYL CARRIER PROTEIN THIOESTERASE 1, CHLOROPLASTIC"/>
    <property type="match status" value="1"/>
</dbReference>
<sequence>MRWSPVHPTFGSNGSFSEDTKETDNVYYTFDSRIRYSEIDHHRTITLPGIINYFQDCSTFQSEDIGYGVERFQTEGKAWVLSYWQVVVERYPKIGERVKVSTWATSFKGILAERNFRMVDESGQAVAYANSVWTFMDKQKGRPVKPGQDEIDAYGMEEPLEMHYEPRKIRLPEKMTDGETFKVRKYHIDTNEHVNNCQYVQMALEAVEKELNVHQVRVEYKHSAVYNDSILPRVAEEDNRTVVELCDPEGHIYAVVEFTGE</sequence>
<gene>
    <name evidence="10" type="ORF">OCV65_05980</name>
</gene>
<evidence type="ECO:0000256" key="1">
    <source>
        <dbReference type="ARBA" id="ARBA00006500"/>
    </source>
</evidence>
<keyword evidence="4" id="KW-0276">Fatty acid metabolism</keyword>
<dbReference type="CDD" id="cd00586">
    <property type="entry name" value="4HBT"/>
    <property type="match status" value="1"/>
</dbReference>